<feature type="transmembrane region" description="Helical" evidence="8">
    <location>
        <begin position="211"/>
        <end position="231"/>
    </location>
</feature>
<dbReference type="Pfam" id="PF07690">
    <property type="entry name" value="MFS_1"/>
    <property type="match status" value="1"/>
</dbReference>
<dbReference type="OrthoDB" id="440553at2759"/>
<dbReference type="Gene3D" id="1.20.1720.10">
    <property type="entry name" value="Multidrug resistance protein D"/>
    <property type="match status" value="1"/>
</dbReference>
<feature type="chain" id="PRO_5005290518" evidence="9">
    <location>
        <begin position="17"/>
        <end position="423"/>
    </location>
</feature>
<protein>
    <submittedName>
        <fullName evidence="11">Multidrug resistance protein b</fullName>
    </submittedName>
</protein>
<evidence type="ECO:0000259" key="10">
    <source>
        <dbReference type="PROSITE" id="PS50850"/>
    </source>
</evidence>
<feature type="domain" description="Major facilitator superfamily (MFS) profile" evidence="10">
    <location>
        <begin position="1"/>
        <end position="407"/>
    </location>
</feature>
<dbReference type="AlphaFoldDB" id="A0A0J7KWY4"/>
<organism evidence="11 12">
    <name type="scientific">Lasius niger</name>
    <name type="common">Black garden ant</name>
    <dbReference type="NCBI Taxonomy" id="67767"/>
    <lineage>
        <taxon>Eukaryota</taxon>
        <taxon>Metazoa</taxon>
        <taxon>Ecdysozoa</taxon>
        <taxon>Arthropoda</taxon>
        <taxon>Hexapoda</taxon>
        <taxon>Insecta</taxon>
        <taxon>Pterygota</taxon>
        <taxon>Neoptera</taxon>
        <taxon>Endopterygota</taxon>
        <taxon>Hymenoptera</taxon>
        <taxon>Apocrita</taxon>
        <taxon>Aculeata</taxon>
        <taxon>Formicoidea</taxon>
        <taxon>Formicidae</taxon>
        <taxon>Formicinae</taxon>
        <taxon>Lasius</taxon>
        <taxon>Lasius</taxon>
    </lineage>
</organism>
<keyword evidence="12" id="KW-1185">Reference proteome</keyword>
<gene>
    <name evidence="11" type="ORF">RF55_4751</name>
</gene>
<evidence type="ECO:0000256" key="7">
    <source>
        <dbReference type="ARBA" id="ARBA00023136"/>
    </source>
</evidence>
<dbReference type="PANTHER" id="PTHR42718">
    <property type="entry name" value="MAJOR FACILITATOR SUPERFAMILY MULTIDRUG TRANSPORTER MFSC"/>
    <property type="match status" value="1"/>
</dbReference>
<keyword evidence="9" id="KW-0732">Signal</keyword>
<feature type="transmembrane region" description="Helical" evidence="8">
    <location>
        <begin position="237"/>
        <end position="256"/>
    </location>
</feature>
<dbReference type="NCBIfam" id="TIGR00711">
    <property type="entry name" value="efflux_EmrB"/>
    <property type="match status" value="1"/>
</dbReference>
<evidence type="ECO:0000256" key="9">
    <source>
        <dbReference type="SAM" id="SignalP"/>
    </source>
</evidence>
<keyword evidence="4" id="KW-1003">Cell membrane</keyword>
<feature type="transmembrane region" description="Helical" evidence="8">
    <location>
        <begin position="72"/>
        <end position="92"/>
    </location>
</feature>
<evidence type="ECO:0000256" key="5">
    <source>
        <dbReference type="ARBA" id="ARBA00022692"/>
    </source>
</evidence>
<feature type="transmembrane region" description="Helical" evidence="8">
    <location>
        <begin position="268"/>
        <end position="291"/>
    </location>
</feature>
<accession>A0A0J7KWY4</accession>
<dbReference type="GO" id="GO:0005886">
    <property type="term" value="C:plasma membrane"/>
    <property type="evidence" value="ECO:0007669"/>
    <property type="project" value="UniProtKB-SubCell"/>
</dbReference>
<evidence type="ECO:0000313" key="12">
    <source>
        <dbReference type="Proteomes" id="UP000036403"/>
    </source>
</evidence>
<comment type="caution">
    <text evidence="11">The sequence shown here is derived from an EMBL/GenBank/DDBJ whole genome shotgun (WGS) entry which is preliminary data.</text>
</comment>
<dbReference type="InterPro" id="IPR020846">
    <property type="entry name" value="MFS_dom"/>
</dbReference>
<dbReference type="PANTHER" id="PTHR42718:SF9">
    <property type="entry name" value="MAJOR FACILITATOR SUPERFAMILY MULTIDRUG TRANSPORTER MFSC"/>
    <property type="match status" value="1"/>
</dbReference>
<dbReference type="PROSITE" id="PS50850">
    <property type="entry name" value="MFS"/>
    <property type="match status" value="1"/>
</dbReference>
<reference evidence="11 12" key="1">
    <citation type="submission" date="2015-04" db="EMBL/GenBank/DDBJ databases">
        <title>Lasius niger genome sequencing.</title>
        <authorList>
            <person name="Konorov E.A."/>
            <person name="Nikitin M.A."/>
            <person name="Kirill M.V."/>
            <person name="Chang P."/>
        </authorList>
    </citation>
    <scope>NUCLEOTIDE SEQUENCE [LARGE SCALE GENOMIC DNA]</scope>
    <source>
        <tissue evidence="11">Whole</tissue>
    </source>
</reference>
<dbReference type="STRING" id="67767.A0A0J7KWY4"/>
<feature type="signal peptide" evidence="9">
    <location>
        <begin position="1"/>
        <end position="16"/>
    </location>
</feature>
<dbReference type="Proteomes" id="UP000036403">
    <property type="component" value="Unassembled WGS sequence"/>
</dbReference>
<dbReference type="Gene3D" id="1.20.1250.20">
    <property type="entry name" value="MFS general substrate transporter like domains"/>
    <property type="match status" value="1"/>
</dbReference>
<sequence length="423" mass="46099">MSSSLAMLVLFRLLQGFFGGGLQPVQQSIILDSFPPEKRAAAFSLTAIATIVAPVLGPLLGGWLTDNYEWKWIFFINVPFGIITCVLVTIFVEDPPWEKAVKSRIDVIGISLVSLGLGCLEVMADRGEEMNWFGSNFILIMAIIGVTCTVGAIIWLLHAKNPLLNLDVLKDRNFAVGTVLVGAMGVALYAGAMVSPQFAQQVIGYTAERSGMMMAPGGVCVILLIPIVGIFMKHVQLRYIIATGFLLVSLSFYFSAQLHPNVSFSFLVIARIAQIVPMAFLFVPISTLAFATLPDRLNGDASAMFSMVRNYLGSQAISYCGAGLVNFQQIHQNDVSANMQTWRPEVQDYLQNMVQIAKDHGIAASEAQTFAMAKLYREFMIQIAMLAYNSMFHALALIMLFIVPICFMASSIKGDGPAKGGAH</sequence>
<feature type="transmembrane region" description="Helical" evidence="8">
    <location>
        <begin position="177"/>
        <end position="199"/>
    </location>
</feature>
<feature type="transmembrane region" description="Helical" evidence="8">
    <location>
        <begin position="379"/>
        <end position="403"/>
    </location>
</feature>
<dbReference type="InterPro" id="IPR011701">
    <property type="entry name" value="MFS"/>
</dbReference>
<evidence type="ECO:0000256" key="3">
    <source>
        <dbReference type="ARBA" id="ARBA00022448"/>
    </source>
</evidence>
<name>A0A0J7KWY4_LASNI</name>
<evidence type="ECO:0000256" key="8">
    <source>
        <dbReference type="SAM" id="Phobius"/>
    </source>
</evidence>
<dbReference type="GO" id="GO:0022857">
    <property type="term" value="F:transmembrane transporter activity"/>
    <property type="evidence" value="ECO:0007669"/>
    <property type="project" value="InterPro"/>
</dbReference>
<evidence type="ECO:0000256" key="2">
    <source>
        <dbReference type="ARBA" id="ARBA00008537"/>
    </source>
</evidence>
<proteinExistence type="inferred from homology"/>
<evidence type="ECO:0000256" key="1">
    <source>
        <dbReference type="ARBA" id="ARBA00004651"/>
    </source>
</evidence>
<dbReference type="InterPro" id="IPR004638">
    <property type="entry name" value="EmrB-like"/>
</dbReference>
<evidence type="ECO:0000256" key="4">
    <source>
        <dbReference type="ARBA" id="ARBA00022475"/>
    </source>
</evidence>
<feature type="transmembrane region" description="Helical" evidence="8">
    <location>
        <begin position="40"/>
        <end position="60"/>
    </location>
</feature>
<feature type="transmembrane region" description="Helical" evidence="8">
    <location>
        <begin position="136"/>
        <end position="157"/>
    </location>
</feature>
<comment type="similarity">
    <text evidence="2">Belongs to the major facilitator superfamily. EmrB family.</text>
</comment>
<comment type="subcellular location">
    <subcellularLocation>
        <location evidence="1">Cell membrane</location>
        <topology evidence="1">Multi-pass membrane protein</topology>
    </subcellularLocation>
</comment>
<dbReference type="PaxDb" id="67767-A0A0J7KWY4"/>
<keyword evidence="6 8" id="KW-1133">Transmembrane helix</keyword>
<keyword evidence="7 8" id="KW-0472">Membrane</keyword>
<dbReference type="EMBL" id="LBMM01002261">
    <property type="protein sequence ID" value="KMQ95047.1"/>
    <property type="molecule type" value="Genomic_DNA"/>
</dbReference>
<keyword evidence="3" id="KW-0813">Transport</keyword>
<evidence type="ECO:0000313" key="11">
    <source>
        <dbReference type="EMBL" id="KMQ95047.1"/>
    </source>
</evidence>
<evidence type="ECO:0000256" key="6">
    <source>
        <dbReference type="ARBA" id="ARBA00022989"/>
    </source>
</evidence>
<keyword evidence="5 8" id="KW-0812">Transmembrane</keyword>
<dbReference type="InterPro" id="IPR036259">
    <property type="entry name" value="MFS_trans_sf"/>
</dbReference>
<dbReference type="SUPFAM" id="SSF103473">
    <property type="entry name" value="MFS general substrate transporter"/>
    <property type="match status" value="1"/>
</dbReference>